<protein>
    <submittedName>
        <fullName evidence="1">Uncharacterized protein</fullName>
    </submittedName>
</protein>
<proteinExistence type="predicted"/>
<dbReference type="PATRIC" id="fig|1550241.5.peg.139"/>
<accession>A0A0F7CKR1</accession>
<evidence type="ECO:0000313" key="1">
    <source>
        <dbReference type="EMBL" id="AKG38101.1"/>
    </source>
</evidence>
<gene>
    <name evidence="1" type="ORF">MA03_00680</name>
</gene>
<sequence>MTNPFNLEILSRLILDLARRDIYNNVGRVFIKDLLDQGYTREEITAAITKLKSQYKIVVIGELIKVYFSRDSNVRV</sequence>
<dbReference type="Proteomes" id="UP000067434">
    <property type="component" value="Chromosome"/>
</dbReference>
<dbReference type="AlphaFoldDB" id="A0A0F7CKR1"/>
<dbReference type="STRING" id="1550241.MA03_00680"/>
<dbReference type="GeneID" id="25400701"/>
<dbReference type="HOGENOM" id="CLU_191163_0_0_2"/>
<reference evidence="1 2" key="1">
    <citation type="journal article" date="2015" name="Stand. Genomic Sci.">
        <title>Complete genome sequence of and proposal of Thermofilum uzonense sp. nov. a novel hyperthermophilic crenarchaeon and emended description of the genus Thermofilum.</title>
        <authorList>
            <person name="Toshchakov S.V."/>
            <person name="Korzhenkov A.A."/>
            <person name="Samarov N.I."/>
            <person name="Mazunin I.O."/>
            <person name="Mozhey O.I."/>
            <person name="Shmyr I.S."/>
            <person name="Derbikova K.S."/>
            <person name="Taranov E.A."/>
            <person name="Dominova I.N."/>
            <person name="Bonch-Osmolovskaya E.A."/>
            <person name="Patrushev M.V."/>
            <person name="Podosokorskaya O.A."/>
            <person name="Kublanov I.V."/>
        </authorList>
    </citation>
    <scope>NUCLEOTIDE SEQUENCE [LARGE SCALE GENOMIC DNA]</scope>
    <source>
        <strain evidence="1 2">1807-2</strain>
    </source>
</reference>
<evidence type="ECO:0000313" key="2">
    <source>
        <dbReference type="Proteomes" id="UP000067434"/>
    </source>
</evidence>
<organism evidence="1 2">
    <name type="scientific">Infirmifilum uzonense</name>
    <dbReference type="NCBI Taxonomy" id="1550241"/>
    <lineage>
        <taxon>Archaea</taxon>
        <taxon>Thermoproteota</taxon>
        <taxon>Thermoprotei</taxon>
        <taxon>Thermofilales</taxon>
        <taxon>Thermofilaceae</taxon>
        <taxon>Infirmifilum</taxon>
    </lineage>
</organism>
<dbReference type="RefSeq" id="WP_052883430.1">
    <property type="nucleotide sequence ID" value="NZ_CP009961.1"/>
</dbReference>
<dbReference type="EMBL" id="CP009961">
    <property type="protein sequence ID" value="AKG38101.1"/>
    <property type="molecule type" value="Genomic_DNA"/>
</dbReference>
<name>A0A0F7CKR1_9CREN</name>
<keyword evidence="2" id="KW-1185">Reference proteome</keyword>
<dbReference type="KEGG" id="thf:MA03_00680"/>